<dbReference type="Gene3D" id="2.60.120.650">
    <property type="entry name" value="Cupin"/>
    <property type="match status" value="1"/>
</dbReference>
<accession>A0A975D9L7</accession>
<organism evidence="2 3">
    <name type="scientific">Psychrosphaera ytuae</name>
    <dbReference type="NCBI Taxonomy" id="2820710"/>
    <lineage>
        <taxon>Bacteria</taxon>
        <taxon>Pseudomonadati</taxon>
        <taxon>Pseudomonadota</taxon>
        <taxon>Gammaproteobacteria</taxon>
        <taxon>Alteromonadales</taxon>
        <taxon>Pseudoalteromonadaceae</taxon>
        <taxon>Psychrosphaera</taxon>
    </lineage>
</organism>
<dbReference type="AlphaFoldDB" id="A0A975D9L7"/>
<dbReference type="Pfam" id="PF13621">
    <property type="entry name" value="Cupin_8"/>
    <property type="match status" value="1"/>
</dbReference>
<proteinExistence type="predicted"/>
<dbReference type="InterPro" id="IPR041667">
    <property type="entry name" value="Cupin_8"/>
</dbReference>
<dbReference type="KEGG" id="psym:J1N51_08235"/>
<sequence>MLTPETVVLTPQDDLTSWLKGRTRPLVIKGALANWPSVRVAVNTDSNCEKKRAELNDNIEYLKQFATQQPVFVNESLNNSPRFFYDETLSNKNFAQTPQSFDEFLSHLMTYKETEKNSTYRYMASTSVDYCLPGWATEHPLNLELDNPLISAWLGTPSIAATHFDVPDNLACNVFGRRRFTLFPPEQIANLYIGPIDYTPAGQPVSLVDLTNPDFERFPKFKTALQHAYQVELEPGDALFIPSMWWHNVEALERVNLLINYWWQDVGAHVGQPMDAIKHALLSVKPLSKEQKQAWLTMIEYWLLNDDWEHIPESVRGSLAEMDEKTARYLRTELLKNLNR</sequence>
<reference evidence="2" key="1">
    <citation type="submission" date="2021-03" db="EMBL/GenBank/DDBJ databases">
        <title>Description of Psychrosphaera ytuae sp. nov. isolated from deep sea sediment of South China Sea.</title>
        <authorList>
            <person name="Zhang J."/>
            <person name="Xu X.-D."/>
        </authorList>
    </citation>
    <scope>NUCLEOTIDE SEQUENCE</scope>
    <source>
        <strain evidence="2">MTZ26</strain>
    </source>
</reference>
<dbReference type="RefSeq" id="WP_208830247.1">
    <property type="nucleotide sequence ID" value="NZ_CP072110.1"/>
</dbReference>
<dbReference type="SMART" id="SM00558">
    <property type="entry name" value="JmjC"/>
    <property type="match status" value="1"/>
</dbReference>
<dbReference type="PANTHER" id="PTHR12461:SF105">
    <property type="entry name" value="HYPOXIA-INDUCIBLE FACTOR 1-ALPHA INHIBITOR"/>
    <property type="match status" value="1"/>
</dbReference>
<keyword evidence="3" id="KW-1185">Reference proteome</keyword>
<evidence type="ECO:0000259" key="1">
    <source>
        <dbReference type="PROSITE" id="PS51184"/>
    </source>
</evidence>
<dbReference type="PROSITE" id="PS51184">
    <property type="entry name" value="JMJC"/>
    <property type="match status" value="1"/>
</dbReference>
<protein>
    <submittedName>
        <fullName evidence="2">Cupin-like domain-containing protein</fullName>
    </submittedName>
</protein>
<dbReference type="EMBL" id="CP072110">
    <property type="protein sequence ID" value="QTH62768.1"/>
    <property type="molecule type" value="Genomic_DNA"/>
</dbReference>
<dbReference type="InterPro" id="IPR003347">
    <property type="entry name" value="JmjC_dom"/>
</dbReference>
<evidence type="ECO:0000313" key="3">
    <source>
        <dbReference type="Proteomes" id="UP000682739"/>
    </source>
</evidence>
<feature type="domain" description="JmjC" evidence="1">
    <location>
        <begin position="121"/>
        <end position="278"/>
    </location>
</feature>
<dbReference type="SUPFAM" id="SSF51197">
    <property type="entry name" value="Clavaminate synthase-like"/>
    <property type="match status" value="1"/>
</dbReference>
<dbReference type="PANTHER" id="PTHR12461">
    <property type="entry name" value="HYPOXIA-INDUCIBLE FACTOR 1 ALPHA INHIBITOR-RELATED"/>
    <property type="match status" value="1"/>
</dbReference>
<evidence type="ECO:0000313" key="2">
    <source>
        <dbReference type="EMBL" id="QTH62768.1"/>
    </source>
</evidence>
<dbReference type="Proteomes" id="UP000682739">
    <property type="component" value="Chromosome"/>
</dbReference>
<name>A0A975D9L7_9GAMM</name>
<gene>
    <name evidence="2" type="ORF">J1N51_08235</name>
</gene>